<evidence type="ECO:0000313" key="2">
    <source>
        <dbReference type="EMBL" id="RXZ67084.1"/>
    </source>
</evidence>
<dbReference type="EMBL" id="SDPN01000065">
    <property type="protein sequence ID" value="RXZ67084.1"/>
    <property type="molecule type" value="Genomic_DNA"/>
</dbReference>
<evidence type="ECO:0000313" key="3">
    <source>
        <dbReference type="Proteomes" id="UP000293865"/>
    </source>
</evidence>
<dbReference type="CDD" id="cd00090">
    <property type="entry name" value="HTH_ARSR"/>
    <property type="match status" value="1"/>
</dbReference>
<dbReference type="Proteomes" id="UP000293865">
    <property type="component" value="Unassembled WGS sequence"/>
</dbReference>
<dbReference type="Pfam" id="PF13412">
    <property type="entry name" value="HTH_24"/>
    <property type="match status" value="1"/>
</dbReference>
<dbReference type="Gene3D" id="3.30.420.40">
    <property type="match status" value="2"/>
</dbReference>
<dbReference type="PANTHER" id="PTHR18964:SF149">
    <property type="entry name" value="BIFUNCTIONAL UDP-N-ACETYLGLUCOSAMINE 2-EPIMERASE_N-ACETYLMANNOSAMINE KINASE"/>
    <property type="match status" value="1"/>
</dbReference>
<accession>A0A4Q2KNY3</accession>
<evidence type="ECO:0000256" key="1">
    <source>
        <dbReference type="ARBA" id="ARBA00006479"/>
    </source>
</evidence>
<dbReference type="Gene3D" id="1.10.10.10">
    <property type="entry name" value="Winged helix-like DNA-binding domain superfamily/Winged helix DNA-binding domain"/>
    <property type="match status" value="1"/>
</dbReference>
<comment type="caution">
    <text evidence="2">The sequence shown here is derived from an EMBL/GenBank/DDBJ whole genome shotgun (WGS) entry which is preliminary data.</text>
</comment>
<dbReference type="AlphaFoldDB" id="A0A4Q2KNY3"/>
<dbReference type="CDD" id="cd23763">
    <property type="entry name" value="ASKHA_ATPase_ROK"/>
    <property type="match status" value="1"/>
</dbReference>
<dbReference type="InterPro" id="IPR036388">
    <property type="entry name" value="WH-like_DNA-bd_sf"/>
</dbReference>
<dbReference type="RefSeq" id="WP_129522504.1">
    <property type="nucleotide sequence ID" value="NZ_SDPN01000065.1"/>
</dbReference>
<dbReference type="OrthoDB" id="3523179at2"/>
<dbReference type="Pfam" id="PF00480">
    <property type="entry name" value="ROK"/>
    <property type="match status" value="1"/>
</dbReference>
<comment type="similarity">
    <text evidence="1">Belongs to the ROK (NagC/XylR) family.</text>
</comment>
<sequence length="399" mass="41181">MASNSATGTPSWLGAVNDRAGLSVLLDHGPLTRNRICELVGVSKPTASQMMSRLLAAGVIEEHGRTSGSAGRTAVLYAPRTDRPLGVALDLDAFELRATVVDAAGGDRPIVRLPLPRDATERSAVDEVSWAIAEASAAAGTDPDAVHSVCIGIPGYVDPGPSGELFSETLPGWPARRLRPILEAELGRTVAIENDVNLAALAEREYGAGADNDVFVLLWLGNGIGASFDVAGDLHRGSFGGAGEIGFLPLSAEANAADPSARSMQDLVGGRAVAHLAKSHGLDVGGYHATRAALAAPEASAVRDLVFADLAERVAHVALPLLATLDPGRVVLAGPTASIGGEAFANDVARAIRRLSRWSPEVVATGVGSDPVLHGAKLLLTGKVREELLDTVARLDLAT</sequence>
<reference evidence="2 3" key="1">
    <citation type="submission" date="2019-01" db="EMBL/GenBank/DDBJ databases">
        <title>Agromyces.</title>
        <authorList>
            <person name="Li J."/>
        </authorList>
    </citation>
    <scope>NUCLEOTIDE SEQUENCE [LARGE SCALE GENOMIC DNA]</scope>
    <source>
        <strain evidence="2 3">DSM 15934</strain>
    </source>
</reference>
<dbReference type="PANTHER" id="PTHR18964">
    <property type="entry name" value="ROK (REPRESSOR, ORF, KINASE) FAMILY"/>
    <property type="match status" value="1"/>
</dbReference>
<name>A0A4Q2KNY3_9MICO</name>
<organism evidence="2 3">
    <name type="scientific">Agromyces albus</name>
    <dbReference type="NCBI Taxonomy" id="205332"/>
    <lineage>
        <taxon>Bacteria</taxon>
        <taxon>Bacillati</taxon>
        <taxon>Actinomycetota</taxon>
        <taxon>Actinomycetes</taxon>
        <taxon>Micrococcales</taxon>
        <taxon>Microbacteriaceae</taxon>
        <taxon>Agromyces</taxon>
    </lineage>
</organism>
<gene>
    <name evidence="2" type="ORF">ESP51_19340</name>
</gene>
<dbReference type="InterPro" id="IPR000600">
    <property type="entry name" value="ROK"/>
</dbReference>
<dbReference type="InterPro" id="IPR036390">
    <property type="entry name" value="WH_DNA-bd_sf"/>
</dbReference>
<protein>
    <submittedName>
        <fullName evidence="2">ROK family transcriptional regulator</fullName>
    </submittedName>
</protein>
<keyword evidence="3" id="KW-1185">Reference proteome</keyword>
<dbReference type="SUPFAM" id="SSF53067">
    <property type="entry name" value="Actin-like ATPase domain"/>
    <property type="match status" value="1"/>
</dbReference>
<dbReference type="InterPro" id="IPR043129">
    <property type="entry name" value="ATPase_NBD"/>
</dbReference>
<proteinExistence type="inferred from homology"/>
<dbReference type="InterPro" id="IPR011991">
    <property type="entry name" value="ArsR-like_HTH"/>
</dbReference>
<dbReference type="SUPFAM" id="SSF46785">
    <property type="entry name" value="Winged helix' DNA-binding domain"/>
    <property type="match status" value="1"/>
</dbReference>